<proteinExistence type="predicted"/>
<comment type="caution">
    <text evidence="4">The sequence shown here is derived from an EMBL/GenBank/DDBJ whole genome shotgun (WGS) entry which is preliminary data.</text>
</comment>
<evidence type="ECO:0000313" key="4">
    <source>
        <dbReference type="EMBL" id="MBV7273369.1"/>
    </source>
</evidence>
<reference evidence="4" key="1">
    <citation type="submission" date="2020-12" db="EMBL/GenBank/DDBJ databases">
        <title>Clostridium thailandense sp. nov., a novel acetogenic bacterium isolated from peat land soil in Thailand.</title>
        <authorList>
            <person name="Chaikitkaew S."/>
            <person name="Birkeland N.K."/>
        </authorList>
    </citation>
    <scope>NUCLEOTIDE SEQUENCE</scope>
    <source>
        <strain evidence="4">PL3</strain>
    </source>
</reference>
<dbReference type="PROSITE" id="PS50977">
    <property type="entry name" value="HTH_TETR_2"/>
    <property type="match status" value="1"/>
</dbReference>
<evidence type="ECO:0000256" key="1">
    <source>
        <dbReference type="ARBA" id="ARBA00023125"/>
    </source>
</evidence>
<evidence type="ECO:0000313" key="5">
    <source>
        <dbReference type="Proteomes" id="UP000694308"/>
    </source>
</evidence>
<dbReference type="PANTHER" id="PTHR43479">
    <property type="entry name" value="ACREF/ENVCD OPERON REPRESSOR-RELATED"/>
    <property type="match status" value="1"/>
</dbReference>
<dbReference type="InterPro" id="IPR050624">
    <property type="entry name" value="HTH-type_Tx_Regulator"/>
</dbReference>
<sequence length="193" mass="22777">MKFFISRKERIILTAIEIISDLGFQGLSTKEITRRQEISDGTLYKHFKSKEDIILGALDYYAKFDDSIKESIEISRLSSEDSIKFFFKMMIEYYENYPAITALVVIQETLEHERNIGEKSKRIFNDRSNLIMHYIEKGKKAGELRTDIDSEVLTDIILGSIREIILKWRMSKFNFPLKERAMNTLEIILKLYR</sequence>
<keyword evidence="1 2" id="KW-0238">DNA-binding</keyword>
<dbReference type="RefSeq" id="WP_218320400.1">
    <property type="nucleotide sequence ID" value="NZ_JAEEGC010000043.1"/>
</dbReference>
<organism evidence="4 5">
    <name type="scientific">Clostridium thailandense</name>
    <dbReference type="NCBI Taxonomy" id="2794346"/>
    <lineage>
        <taxon>Bacteria</taxon>
        <taxon>Bacillati</taxon>
        <taxon>Bacillota</taxon>
        <taxon>Clostridia</taxon>
        <taxon>Eubacteriales</taxon>
        <taxon>Clostridiaceae</taxon>
        <taxon>Clostridium</taxon>
    </lineage>
</organism>
<dbReference type="Pfam" id="PF00440">
    <property type="entry name" value="TetR_N"/>
    <property type="match status" value="1"/>
</dbReference>
<dbReference type="EMBL" id="JAEEGC010000043">
    <property type="protein sequence ID" value="MBV7273369.1"/>
    <property type="molecule type" value="Genomic_DNA"/>
</dbReference>
<feature type="domain" description="HTH tetR-type" evidence="3">
    <location>
        <begin position="5"/>
        <end position="65"/>
    </location>
</feature>
<dbReference type="Proteomes" id="UP000694308">
    <property type="component" value="Unassembled WGS sequence"/>
</dbReference>
<gene>
    <name evidence="4" type="ORF">I6U48_10655</name>
</gene>
<name>A0A949TIC1_9CLOT</name>
<dbReference type="InterPro" id="IPR001647">
    <property type="entry name" value="HTH_TetR"/>
</dbReference>
<dbReference type="Pfam" id="PF16295">
    <property type="entry name" value="TetR_C_10"/>
    <property type="match status" value="1"/>
</dbReference>
<keyword evidence="5" id="KW-1185">Reference proteome</keyword>
<dbReference type="GO" id="GO:0003677">
    <property type="term" value="F:DNA binding"/>
    <property type="evidence" value="ECO:0007669"/>
    <property type="project" value="UniProtKB-UniRule"/>
</dbReference>
<protein>
    <submittedName>
        <fullName evidence="4">TetR/AcrR family transcriptional regulator</fullName>
    </submittedName>
</protein>
<dbReference type="InterPro" id="IPR032551">
    <property type="entry name" value="BscR_C"/>
</dbReference>
<dbReference type="PROSITE" id="PS01081">
    <property type="entry name" value="HTH_TETR_1"/>
    <property type="match status" value="1"/>
</dbReference>
<dbReference type="InterPro" id="IPR023772">
    <property type="entry name" value="DNA-bd_HTH_TetR-type_CS"/>
</dbReference>
<dbReference type="PANTHER" id="PTHR43479:SF11">
    <property type="entry name" value="ACREF_ENVCD OPERON REPRESSOR-RELATED"/>
    <property type="match status" value="1"/>
</dbReference>
<dbReference type="AlphaFoldDB" id="A0A949TIC1"/>
<accession>A0A949TIC1</accession>
<feature type="DNA-binding region" description="H-T-H motif" evidence="2">
    <location>
        <begin position="28"/>
        <end position="47"/>
    </location>
</feature>
<evidence type="ECO:0000256" key="2">
    <source>
        <dbReference type="PROSITE-ProRule" id="PRU00335"/>
    </source>
</evidence>
<evidence type="ECO:0000259" key="3">
    <source>
        <dbReference type="PROSITE" id="PS50977"/>
    </source>
</evidence>